<dbReference type="STRING" id="765257.A0A0C9YMG9"/>
<dbReference type="InterPro" id="IPR043519">
    <property type="entry name" value="NT_sf"/>
</dbReference>
<dbReference type="GO" id="GO:0031123">
    <property type="term" value="P:RNA 3'-end processing"/>
    <property type="evidence" value="ECO:0007669"/>
    <property type="project" value="TreeGrafter"/>
</dbReference>
<dbReference type="GO" id="GO:0010605">
    <property type="term" value="P:negative regulation of macromolecule metabolic process"/>
    <property type="evidence" value="ECO:0007669"/>
    <property type="project" value="UniProtKB-ARBA"/>
</dbReference>
<keyword evidence="8" id="KW-0479">Metal-binding</keyword>
<organism evidence="12 13">
    <name type="scientific">Pisolithus microcarpus 441</name>
    <dbReference type="NCBI Taxonomy" id="765257"/>
    <lineage>
        <taxon>Eukaryota</taxon>
        <taxon>Fungi</taxon>
        <taxon>Dikarya</taxon>
        <taxon>Basidiomycota</taxon>
        <taxon>Agaricomycotina</taxon>
        <taxon>Agaricomycetes</taxon>
        <taxon>Agaricomycetidae</taxon>
        <taxon>Boletales</taxon>
        <taxon>Sclerodermatineae</taxon>
        <taxon>Pisolithaceae</taxon>
        <taxon>Pisolithus</taxon>
    </lineage>
</organism>
<evidence type="ECO:0000256" key="1">
    <source>
        <dbReference type="ARBA" id="ARBA00001936"/>
    </source>
</evidence>
<dbReference type="OrthoDB" id="2274644at2759"/>
<evidence type="ECO:0000256" key="7">
    <source>
        <dbReference type="ARBA" id="ARBA00022679"/>
    </source>
</evidence>
<comment type="cofactor">
    <cofactor evidence="1">
        <name>Mn(2+)</name>
        <dbReference type="ChEBI" id="CHEBI:29035"/>
    </cofactor>
</comment>
<protein>
    <recommendedName>
        <fullName evidence="5">polynucleotide adenylyltransferase</fullName>
        <ecNumber evidence="5">2.7.7.19</ecNumber>
    </recommendedName>
</protein>
<dbReference type="InterPro" id="IPR002058">
    <property type="entry name" value="PAP_assoc"/>
</dbReference>
<evidence type="ECO:0000259" key="11">
    <source>
        <dbReference type="Pfam" id="PF22600"/>
    </source>
</evidence>
<dbReference type="GO" id="GO:0046872">
    <property type="term" value="F:metal ion binding"/>
    <property type="evidence" value="ECO:0007669"/>
    <property type="project" value="UniProtKB-KW"/>
</dbReference>
<dbReference type="Gene3D" id="1.10.1410.10">
    <property type="match status" value="1"/>
</dbReference>
<dbReference type="EMBL" id="KN833703">
    <property type="protein sequence ID" value="KIK26200.1"/>
    <property type="molecule type" value="Genomic_DNA"/>
</dbReference>
<comment type="cofactor">
    <cofactor evidence="2">
        <name>Mg(2+)</name>
        <dbReference type="ChEBI" id="CHEBI:18420"/>
    </cofactor>
</comment>
<dbReference type="PANTHER" id="PTHR12271">
    <property type="entry name" value="POLY A POLYMERASE CID PAP -RELATED"/>
    <property type="match status" value="1"/>
</dbReference>
<reference evidence="13" key="2">
    <citation type="submission" date="2015-01" db="EMBL/GenBank/DDBJ databases">
        <title>Evolutionary Origins and Diversification of the Mycorrhizal Mutualists.</title>
        <authorList>
            <consortium name="DOE Joint Genome Institute"/>
            <consortium name="Mycorrhizal Genomics Consortium"/>
            <person name="Kohler A."/>
            <person name="Kuo A."/>
            <person name="Nagy L.G."/>
            <person name="Floudas D."/>
            <person name="Copeland A."/>
            <person name="Barry K.W."/>
            <person name="Cichocki N."/>
            <person name="Veneault-Fourrey C."/>
            <person name="LaButti K."/>
            <person name="Lindquist E.A."/>
            <person name="Lipzen A."/>
            <person name="Lundell T."/>
            <person name="Morin E."/>
            <person name="Murat C."/>
            <person name="Riley R."/>
            <person name="Ohm R."/>
            <person name="Sun H."/>
            <person name="Tunlid A."/>
            <person name="Henrissat B."/>
            <person name="Grigoriev I.V."/>
            <person name="Hibbett D.S."/>
            <person name="Martin F."/>
        </authorList>
    </citation>
    <scope>NUCLEOTIDE SEQUENCE [LARGE SCALE GENOMIC DNA]</scope>
    <source>
        <strain evidence="13">441</strain>
    </source>
</reference>
<dbReference type="CDD" id="cd05402">
    <property type="entry name" value="NT_PAP_TUTase"/>
    <property type="match status" value="1"/>
</dbReference>
<dbReference type="GO" id="GO:1990817">
    <property type="term" value="F:poly(A) RNA polymerase activity"/>
    <property type="evidence" value="ECO:0007669"/>
    <property type="project" value="UniProtKB-EC"/>
</dbReference>
<evidence type="ECO:0000256" key="8">
    <source>
        <dbReference type="ARBA" id="ARBA00022723"/>
    </source>
</evidence>
<sequence>MWRLATILSRAGFTNVQPVPFASVPIVKFRDPQTQLSLDININNRLGLMNSYLLRSYCDVLPGLRTVLVAIKLWARPLGLNTPSGGPMTTFSTYALTLMTLGWLQSKKLALNLQGGLETRETFWICRSMQVKKPSRIQCDVTFREVTSSDCYPPLSLDDTVADWFHFWGYIFDFEQQALDIKEGPIRNRNDLAVLDPKLSEHQVCVIDPFFRFKNVTNSVGSVALQKFRNECRRASDEIRINKMSMAQIIDGYNVLGRLHEPKVDLRRPRQG</sequence>
<dbReference type="SUPFAM" id="SSF81631">
    <property type="entry name" value="PAP/OAS1 substrate-binding domain"/>
    <property type="match status" value="1"/>
</dbReference>
<dbReference type="GO" id="GO:0005737">
    <property type="term" value="C:cytoplasm"/>
    <property type="evidence" value="ECO:0007669"/>
    <property type="project" value="UniProtKB-SubCell"/>
</dbReference>
<dbReference type="Pfam" id="PF03828">
    <property type="entry name" value="PAP_assoc"/>
    <property type="match status" value="1"/>
</dbReference>
<dbReference type="EC" id="2.7.7.19" evidence="5"/>
<comment type="subcellular location">
    <subcellularLocation>
        <location evidence="3">Cytoplasm</location>
    </subcellularLocation>
</comment>
<evidence type="ECO:0000313" key="12">
    <source>
        <dbReference type="EMBL" id="KIK26200.1"/>
    </source>
</evidence>
<dbReference type="SUPFAM" id="SSF81301">
    <property type="entry name" value="Nucleotidyltransferase"/>
    <property type="match status" value="1"/>
</dbReference>
<proteinExistence type="inferred from homology"/>
<keyword evidence="13" id="KW-1185">Reference proteome</keyword>
<evidence type="ECO:0000256" key="5">
    <source>
        <dbReference type="ARBA" id="ARBA00012388"/>
    </source>
</evidence>
<keyword evidence="9" id="KW-0460">Magnesium</keyword>
<evidence type="ECO:0000256" key="9">
    <source>
        <dbReference type="ARBA" id="ARBA00022842"/>
    </source>
</evidence>
<dbReference type="PANTHER" id="PTHR12271:SF40">
    <property type="entry name" value="POLY(A) RNA POLYMERASE GLD2"/>
    <property type="match status" value="1"/>
</dbReference>
<dbReference type="InterPro" id="IPR054708">
    <property type="entry name" value="MTPAP-like_central"/>
</dbReference>
<evidence type="ECO:0000313" key="13">
    <source>
        <dbReference type="Proteomes" id="UP000054018"/>
    </source>
</evidence>
<evidence type="ECO:0000256" key="4">
    <source>
        <dbReference type="ARBA" id="ARBA00008593"/>
    </source>
</evidence>
<evidence type="ECO:0000256" key="6">
    <source>
        <dbReference type="ARBA" id="ARBA00022490"/>
    </source>
</evidence>
<gene>
    <name evidence="12" type="ORF">PISMIDRAFT_676354</name>
</gene>
<feature type="domain" description="PAP-associated" evidence="10">
    <location>
        <begin position="162"/>
        <end position="210"/>
    </location>
</feature>
<dbReference type="Pfam" id="PF22600">
    <property type="entry name" value="MTPAP-like_central"/>
    <property type="match status" value="1"/>
</dbReference>
<keyword evidence="6" id="KW-0963">Cytoplasm</keyword>
<dbReference type="HOGENOM" id="CLU_033943_2_0_1"/>
<keyword evidence="7" id="KW-0808">Transferase</keyword>
<reference evidence="12 13" key="1">
    <citation type="submission" date="2014-04" db="EMBL/GenBank/DDBJ databases">
        <authorList>
            <consortium name="DOE Joint Genome Institute"/>
            <person name="Kuo A."/>
            <person name="Kohler A."/>
            <person name="Costa M.D."/>
            <person name="Nagy L.G."/>
            <person name="Floudas D."/>
            <person name="Copeland A."/>
            <person name="Barry K.W."/>
            <person name="Cichocki N."/>
            <person name="Veneault-Fourrey C."/>
            <person name="LaButti K."/>
            <person name="Lindquist E.A."/>
            <person name="Lipzen A."/>
            <person name="Lundell T."/>
            <person name="Morin E."/>
            <person name="Murat C."/>
            <person name="Sun H."/>
            <person name="Tunlid A."/>
            <person name="Henrissat B."/>
            <person name="Grigoriev I.V."/>
            <person name="Hibbett D.S."/>
            <person name="Martin F."/>
            <person name="Nordberg H.P."/>
            <person name="Cantor M.N."/>
            <person name="Hua S.X."/>
        </authorList>
    </citation>
    <scope>NUCLEOTIDE SEQUENCE [LARGE SCALE GENOMIC DNA]</scope>
    <source>
        <strain evidence="12 13">441</strain>
    </source>
</reference>
<dbReference type="AlphaFoldDB" id="A0A0C9YMG9"/>
<comment type="similarity">
    <text evidence="4">Belongs to the DNA polymerase type-B-like family.</text>
</comment>
<name>A0A0C9YMG9_9AGAM</name>
<evidence type="ECO:0000256" key="2">
    <source>
        <dbReference type="ARBA" id="ARBA00001946"/>
    </source>
</evidence>
<evidence type="ECO:0000256" key="3">
    <source>
        <dbReference type="ARBA" id="ARBA00004496"/>
    </source>
</evidence>
<accession>A0A0C9YMG9</accession>
<evidence type="ECO:0000259" key="10">
    <source>
        <dbReference type="Pfam" id="PF03828"/>
    </source>
</evidence>
<feature type="domain" description="Poly(A) RNA polymerase mitochondrial-like central palm" evidence="11">
    <location>
        <begin position="1"/>
        <end position="58"/>
    </location>
</feature>
<dbReference type="Proteomes" id="UP000054018">
    <property type="component" value="Unassembled WGS sequence"/>
</dbReference>